<keyword evidence="2 3" id="KW-0472">Membrane</keyword>
<dbReference type="PIRSF" id="PIRSF005690">
    <property type="entry name" value="GerBA"/>
    <property type="match status" value="1"/>
</dbReference>
<dbReference type="GO" id="GO:0016020">
    <property type="term" value="C:membrane"/>
    <property type="evidence" value="ECO:0007669"/>
    <property type="project" value="InterPro"/>
</dbReference>
<dbReference type="PANTHER" id="PTHR22550">
    <property type="entry name" value="SPORE GERMINATION PROTEIN"/>
    <property type="match status" value="1"/>
</dbReference>
<dbReference type="AlphaFoldDB" id="A0A7G9GCS7"/>
<organism evidence="4 5">
    <name type="scientific">Wansuia hejianensis</name>
    <dbReference type="NCBI Taxonomy" id="2763667"/>
    <lineage>
        <taxon>Bacteria</taxon>
        <taxon>Bacillati</taxon>
        <taxon>Bacillota</taxon>
        <taxon>Clostridia</taxon>
        <taxon>Lachnospirales</taxon>
        <taxon>Lachnospiraceae</taxon>
        <taxon>Wansuia</taxon>
    </lineage>
</organism>
<dbReference type="PANTHER" id="PTHR22550:SF5">
    <property type="entry name" value="LEUCINE ZIPPER PROTEIN 4"/>
    <property type="match status" value="1"/>
</dbReference>
<accession>A0A7G9GCS7</accession>
<evidence type="ECO:0000256" key="1">
    <source>
        <dbReference type="ARBA" id="ARBA00005278"/>
    </source>
</evidence>
<dbReference type="InterPro" id="IPR004995">
    <property type="entry name" value="Spore_Ger"/>
</dbReference>
<feature type="transmembrane region" description="Helical" evidence="3">
    <location>
        <begin position="286"/>
        <end position="308"/>
    </location>
</feature>
<dbReference type="Pfam" id="PF03323">
    <property type="entry name" value="GerA"/>
    <property type="match status" value="1"/>
</dbReference>
<sequence>MKVSEHISENEEYIRSTCENCDDVIIRPMKLGEGQKTDCLVAFIEVAVSNMMLEDSVVGKFINQLWTLPEEQMRSFVEKNGAGISDTGTFETLEEALESMLAGNAIFFMDGYGKAVKISSKGYPSMGVTKAESEKVLRGSKEGFADSVKVNTALIRKRVRSTGLKVEELRVGVRSDTVVALVYMEELVYPKLLEEIKERMGQFEIDGVLDSGMIEQLTEEDWLSPFPQFETTERPDRAAMEALNGRIVLLCDNSPVALLLPTVFNSFVKVSEDRYNRFEMVSFQRLLRYGAIFAALLISGFYLAVINFHTQILPANLILSFAEARKGVPFPSMVEILLMELAFELIREAGVRMPGPLSGTIGIVGGLIIGDAAVGANLVSPMTVVVVAVSALSSLGIPNEEFSAPFRLLKYGFILLGGFLGCFGLTVGLFLLAGHLSGLVSFHIPYMMPFVSRELQGYQDEKDNLLRGPFRTLKSRPVFARRDQRIRLKEKGGK</sequence>
<dbReference type="RefSeq" id="WP_249328831.1">
    <property type="nucleotide sequence ID" value="NZ_CP060635.1"/>
</dbReference>
<reference evidence="4 5" key="1">
    <citation type="submission" date="2020-08" db="EMBL/GenBank/DDBJ databases">
        <authorList>
            <person name="Liu C."/>
            <person name="Sun Q."/>
        </authorList>
    </citation>
    <scope>NUCLEOTIDE SEQUENCE [LARGE SCALE GENOMIC DNA]</scope>
    <source>
        <strain evidence="4 5">NSJ-29</strain>
    </source>
</reference>
<evidence type="ECO:0000313" key="5">
    <source>
        <dbReference type="Proteomes" id="UP000515860"/>
    </source>
</evidence>
<evidence type="ECO:0000313" key="4">
    <source>
        <dbReference type="EMBL" id="QNM08609.1"/>
    </source>
</evidence>
<dbReference type="KEGG" id="whj:H9Q79_17440"/>
<dbReference type="InterPro" id="IPR050768">
    <property type="entry name" value="UPF0353/GerABKA_families"/>
</dbReference>
<dbReference type="GO" id="GO:0009847">
    <property type="term" value="P:spore germination"/>
    <property type="evidence" value="ECO:0007669"/>
    <property type="project" value="InterPro"/>
</dbReference>
<gene>
    <name evidence="4" type="ORF">H9Q79_17440</name>
</gene>
<evidence type="ECO:0000256" key="3">
    <source>
        <dbReference type="SAM" id="Phobius"/>
    </source>
</evidence>
<evidence type="ECO:0000256" key="2">
    <source>
        <dbReference type="ARBA" id="ARBA00023136"/>
    </source>
</evidence>
<proteinExistence type="inferred from homology"/>
<name>A0A7G9GCS7_9FIRM</name>
<keyword evidence="3" id="KW-1133">Transmembrane helix</keyword>
<feature type="transmembrane region" description="Helical" evidence="3">
    <location>
        <begin position="358"/>
        <end position="391"/>
    </location>
</feature>
<protein>
    <submittedName>
        <fullName evidence="4">Spore germination protein</fullName>
    </submittedName>
</protein>
<comment type="similarity">
    <text evidence="1">Belongs to the GerABKA family.</text>
</comment>
<dbReference type="EMBL" id="CP060635">
    <property type="protein sequence ID" value="QNM08609.1"/>
    <property type="molecule type" value="Genomic_DNA"/>
</dbReference>
<feature type="transmembrane region" description="Helical" evidence="3">
    <location>
        <begin position="411"/>
        <end position="433"/>
    </location>
</feature>
<keyword evidence="3" id="KW-0812">Transmembrane</keyword>
<keyword evidence="5" id="KW-1185">Reference proteome</keyword>
<dbReference type="Proteomes" id="UP000515860">
    <property type="component" value="Chromosome"/>
</dbReference>